<dbReference type="InterPro" id="IPR013087">
    <property type="entry name" value="Znf_C2H2_type"/>
</dbReference>
<keyword evidence="2" id="KW-0677">Repeat</keyword>
<name>A0A9P0GUD7_CHRIL</name>
<keyword evidence="3 5" id="KW-0863">Zinc-finger</keyword>
<keyword evidence="8" id="KW-1185">Reference proteome</keyword>
<comment type="caution">
    <text evidence="7">The sequence shown here is derived from an EMBL/GenBank/DDBJ whole genome shotgun (WGS) entry which is preliminary data.</text>
</comment>
<keyword evidence="4" id="KW-0862">Zinc</keyword>
<gene>
    <name evidence="7" type="ORF">CINC_LOCUS12</name>
</gene>
<dbReference type="SMART" id="SM00355">
    <property type="entry name" value="ZnF_C2H2"/>
    <property type="match status" value="4"/>
</dbReference>
<dbReference type="EMBL" id="CAJCES030000003">
    <property type="protein sequence ID" value="CAH1286812.1"/>
    <property type="molecule type" value="Genomic_DNA"/>
</dbReference>
<dbReference type="Proteomes" id="UP001154114">
    <property type="component" value="Unassembled WGS sequence"/>
</dbReference>
<dbReference type="PROSITE" id="PS00028">
    <property type="entry name" value="ZINC_FINGER_C2H2_1"/>
    <property type="match status" value="3"/>
</dbReference>
<evidence type="ECO:0000259" key="6">
    <source>
        <dbReference type="PROSITE" id="PS50157"/>
    </source>
</evidence>
<dbReference type="AlphaFoldDB" id="A0A9P0GUD7"/>
<dbReference type="Gene3D" id="3.30.160.60">
    <property type="entry name" value="Classic Zinc Finger"/>
    <property type="match status" value="2"/>
</dbReference>
<keyword evidence="1" id="KW-0479">Metal-binding</keyword>
<protein>
    <recommendedName>
        <fullName evidence="6">C2H2-type domain-containing protein</fullName>
    </recommendedName>
</protein>
<evidence type="ECO:0000256" key="2">
    <source>
        <dbReference type="ARBA" id="ARBA00022737"/>
    </source>
</evidence>
<reference evidence="7" key="1">
    <citation type="submission" date="2021-12" db="EMBL/GenBank/DDBJ databases">
        <authorList>
            <person name="King R."/>
        </authorList>
    </citation>
    <scope>NUCLEOTIDE SEQUENCE</scope>
</reference>
<feature type="domain" description="C2H2-type" evidence="6">
    <location>
        <begin position="111"/>
        <end position="138"/>
    </location>
</feature>
<dbReference type="GO" id="GO:0008270">
    <property type="term" value="F:zinc ion binding"/>
    <property type="evidence" value="ECO:0007669"/>
    <property type="project" value="UniProtKB-KW"/>
</dbReference>
<dbReference type="PANTHER" id="PTHR24379:SF121">
    <property type="entry name" value="C2H2-TYPE DOMAIN-CONTAINING PROTEIN"/>
    <property type="match status" value="1"/>
</dbReference>
<evidence type="ECO:0000313" key="7">
    <source>
        <dbReference type="EMBL" id="CAH1286812.1"/>
    </source>
</evidence>
<evidence type="ECO:0000256" key="4">
    <source>
        <dbReference type="ARBA" id="ARBA00022833"/>
    </source>
</evidence>
<evidence type="ECO:0000256" key="3">
    <source>
        <dbReference type="ARBA" id="ARBA00022771"/>
    </source>
</evidence>
<dbReference type="SUPFAM" id="SSF57667">
    <property type="entry name" value="beta-beta-alpha zinc fingers"/>
    <property type="match status" value="1"/>
</dbReference>
<dbReference type="PROSITE" id="PS50157">
    <property type="entry name" value="ZINC_FINGER_C2H2_2"/>
    <property type="match status" value="1"/>
</dbReference>
<accession>A0A9P0GUD7</accession>
<organism evidence="7 8">
    <name type="scientific">Chrysodeixis includens</name>
    <name type="common">Soybean looper</name>
    <name type="synonym">Pseudoplusia includens</name>
    <dbReference type="NCBI Taxonomy" id="689277"/>
    <lineage>
        <taxon>Eukaryota</taxon>
        <taxon>Metazoa</taxon>
        <taxon>Ecdysozoa</taxon>
        <taxon>Arthropoda</taxon>
        <taxon>Hexapoda</taxon>
        <taxon>Insecta</taxon>
        <taxon>Pterygota</taxon>
        <taxon>Neoptera</taxon>
        <taxon>Endopterygota</taxon>
        <taxon>Lepidoptera</taxon>
        <taxon>Glossata</taxon>
        <taxon>Ditrysia</taxon>
        <taxon>Noctuoidea</taxon>
        <taxon>Noctuidae</taxon>
        <taxon>Plusiinae</taxon>
        <taxon>Chrysodeixis</taxon>
    </lineage>
</organism>
<dbReference type="InterPro" id="IPR036236">
    <property type="entry name" value="Znf_C2H2_sf"/>
</dbReference>
<sequence>MHDNNFIPSSDDELPEITQMIKRKHKANKEPKAKKRKFKTIIKSEDDFSDNEPLSKSVTKFLDKQKSLKKKNGLNIGYFDDYATVVFLTPEDARKEVLLRKESSNYKKSPFKCDFCYRGYEAKAAFENHMKKHSVEYGEYECDLCHLRFPQQIYLCKHRLSCHKRKFSCKLCPYVCYCTMPNSLLMHKRMKHLKESVRESVCEHCGSTFGTPRGLFLHNMKVHRQVLMLQIFFA</sequence>
<proteinExistence type="predicted"/>
<dbReference type="PANTHER" id="PTHR24379">
    <property type="entry name" value="KRAB AND ZINC FINGER DOMAIN-CONTAINING"/>
    <property type="match status" value="1"/>
</dbReference>
<dbReference type="OrthoDB" id="8823111at2759"/>
<evidence type="ECO:0000256" key="5">
    <source>
        <dbReference type="PROSITE-ProRule" id="PRU00042"/>
    </source>
</evidence>
<evidence type="ECO:0000313" key="8">
    <source>
        <dbReference type="Proteomes" id="UP001154114"/>
    </source>
</evidence>
<evidence type="ECO:0000256" key="1">
    <source>
        <dbReference type="ARBA" id="ARBA00022723"/>
    </source>
</evidence>